<accession>A0A1C3VZS3</accession>
<keyword evidence="7" id="KW-1185">Reference proteome</keyword>
<dbReference type="STRING" id="410764.GA0061103_4589"/>
<dbReference type="Gene3D" id="3.40.190.290">
    <property type="match status" value="1"/>
</dbReference>
<evidence type="ECO:0000259" key="5">
    <source>
        <dbReference type="PROSITE" id="PS50931"/>
    </source>
</evidence>
<protein>
    <submittedName>
        <fullName evidence="6">DNA-binding transcriptional regulator, LysR family</fullName>
    </submittedName>
</protein>
<evidence type="ECO:0000313" key="7">
    <source>
        <dbReference type="Proteomes" id="UP000199101"/>
    </source>
</evidence>
<gene>
    <name evidence="6" type="ORF">GA0061103_4589</name>
</gene>
<evidence type="ECO:0000256" key="3">
    <source>
        <dbReference type="ARBA" id="ARBA00023125"/>
    </source>
</evidence>
<dbReference type="InterPro" id="IPR000847">
    <property type="entry name" value="LysR_HTH_N"/>
</dbReference>
<sequence length="310" mass="34130">MVYRLKIPYYRPMNGKEFTQPDWDDLRHFLALATVGTLLGAAKNLGVEHATVSRRVASLEAKLGRKLVDRRGRRIVLTPDGEQVASLAAPVASQMMAIEQLGRSSPTEARGHVRISAPPALSTALLGQPIVDIRRDFPGIQVTLVGEKRFASLNRREADIAIRMSRPEEGDYSIAKLGVINFNLYASPDYLRTVSPEDWTFIGYDDSMKSSPQQVRLQEVAGDRPVAIKSSVLEYQAAAARAGGGVVMLPDFAQETLAGLQRIDDKPLLSREVWLVVHSEVTTVPAIRAVADALKLAFSRRKISTETQQT</sequence>
<dbReference type="AlphaFoldDB" id="A0A1C3VZS3"/>
<dbReference type="Gene3D" id="1.10.10.10">
    <property type="entry name" value="Winged helix-like DNA-binding domain superfamily/Winged helix DNA-binding domain"/>
    <property type="match status" value="1"/>
</dbReference>
<dbReference type="Pfam" id="PF00126">
    <property type="entry name" value="HTH_1"/>
    <property type="match status" value="1"/>
</dbReference>
<feature type="domain" description="HTH lysR-type" evidence="5">
    <location>
        <begin position="21"/>
        <end position="78"/>
    </location>
</feature>
<dbReference type="PANTHER" id="PTHR30537:SF3">
    <property type="entry name" value="TRANSCRIPTIONAL REGULATORY PROTEIN"/>
    <property type="match status" value="1"/>
</dbReference>
<dbReference type="InterPro" id="IPR058163">
    <property type="entry name" value="LysR-type_TF_proteobact-type"/>
</dbReference>
<dbReference type="SUPFAM" id="SSF46785">
    <property type="entry name" value="Winged helix' DNA-binding domain"/>
    <property type="match status" value="1"/>
</dbReference>
<evidence type="ECO:0000256" key="2">
    <source>
        <dbReference type="ARBA" id="ARBA00023015"/>
    </source>
</evidence>
<organism evidence="6 7">
    <name type="scientific">Rhizobium multihospitium</name>
    <dbReference type="NCBI Taxonomy" id="410764"/>
    <lineage>
        <taxon>Bacteria</taxon>
        <taxon>Pseudomonadati</taxon>
        <taxon>Pseudomonadota</taxon>
        <taxon>Alphaproteobacteria</taxon>
        <taxon>Hyphomicrobiales</taxon>
        <taxon>Rhizobiaceae</taxon>
        <taxon>Rhizobium/Agrobacterium group</taxon>
        <taxon>Rhizobium</taxon>
    </lineage>
</organism>
<dbReference type="InterPro" id="IPR036390">
    <property type="entry name" value="WH_DNA-bd_sf"/>
</dbReference>
<comment type="similarity">
    <text evidence="1">Belongs to the LysR transcriptional regulatory family.</text>
</comment>
<dbReference type="InterPro" id="IPR036388">
    <property type="entry name" value="WH-like_DNA-bd_sf"/>
</dbReference>
<dbReference type="GO" id="GO:0006351">
    <property type="term" value="P:DNA-templated transcription"/>
    <property type="evidence" value="ECO:0007669"/>
    <property type="project" value="TreeGrafter"/>
</dbReference>
<proteinExistence type="inferred from homology"/>
<keyword evidence="2" id="KW-0805">Transcription regulation</keyword>
<dbReference type="SUPFAM" id="SSF53850">
    <property type="entry name" value="Periplasmic binding protein-like II"/>
    <property type="match status" value="1"/>
</dbReference>
<name>A0A1C3VZS3_9HYPH</name>
<reference evidence="7" key="1">
    <citation type="submission" date="2016-08" db="EMBL/GenBank/DDBJ databases">
        <authorList>
            <person name="Varghese N."/>
            <person name="Submissions Spin"/>
        </authorList>
    </citation>
    <scope>NUCLEOTIDE SEQUENCE [LARGE SCALE GENOMIC DNA]</scope>
    <source>
        <strain evidence="7">HAMBI 2975</strain>
    </source>
</reference>
<dbReference type="PROSITE" id="PS50931">
    <property type="entry name" value="HTH_LYSR"/>
    <property type="match status" value="1"/>
</dbReference>
<dbReference type="Pfam" id="PF03466">
    <property type="entry name" value="LysR_substrate"/>
    <property type="match status" value="1"/>
</dbReference>
<dbReference type="GO" id="GO:0003700">
    <property type="term" value="F:DNA-binding transcription factor activity"/>
    <property type="evidence" value="ECO:0007669"/>
    <property type="project" value="InterPro"/>
</dbReference>
<keyword evidence="3 6" id="KW-0238">DNA-binding</keyword>
<dbReference type="GO" id="GO:0043565">
    <property type="term" value="F:sequence-specific DNA binding"/>
    <property type="evidence" value="ECO:0007669"/>
    <property type="project" value="TreeGrafter"/>
</dbReference>
<dbReference type="Proteomes" id="UP000199101">
    <property type="component" value="Unassembled WGS sequence"/>
</dbReference>
<dbReference type="InterPro" id="IPR005119">
    <property type="entry name" value="LysR_subst-bd"/>
</dbReference>
<dbReference type="EMBL" id="FMAG01000004">
    <property type="protein sequence ID" value="SCB33227.1"/>
    <property type="molecule type" value="Genomic_DNA"/>
</dbReference>
<evidence type="ECO:0000313" key="6">
    <source>
        <dbReference type="EMBL" id="SCB33227.1"/>
    </source>
</evidence>
<evidence type="ECO:0000256" key="4">
    <source>
        <dbReference type="ARBA" id="ARBA00023163"/>
    </source>
</evidence>
<evidence type="ECO:0000256" key="1">
    <source>
        <dbReference type="ARBA" id="ARBA00009437"/>
    </source>
</evidence>
<keyword evidence="4" id="KW-0804">Transcription</keyword>
<dbReference type="PANTHER" id="PTHR30537">
    <property type="entry name" value="HTH-TYPE TRANSCRIPTIONAL REGULATOR"/>
    <property type="match status" value="1"/>
</dbReference>